<name>A0A363UM17_9GAMM</name>
<evidence type="ECO:0000259" key="1">
    <source>
        <dbReference type="Pfam" id="PF10615"/>
    </source>
</evidence>
<accession>A0A363UM17</accession>
<evidence type="ECO:0000313" key="3">
    <source>
        <dbReference type="EMBL" id="PWN56478.1"/>
    </source>
</evidence>
<dbReference type="Pfam" id="PF13883">
    <property type="entry name" value="CREG_beta-barrel"/>
    <property type="match status" value="1"/>
</dbReference>
<protein>
    <submittedName>
        <fullName evidence="3">Heme iron utilization protein</fullName>
    </submittedName>
</protein>
<feature type="domain" description="DUF2470" evidence="1">
    <location>
        <begin position="158"/>
        <end position="229"/>
    </location>
</feature>
<dbReference type="Gene3D" id="3.20.180.10">
    <property type="entry name" value="PNP-oxidase-like"/>
    <property type="match status" value="1"/>
</dbReference>
<dbReference type="PANTHER" id="PTHR13343:SF17">
    <property type="entry name" value="CELLULAR REPRESSOR OF E1A-STIMULATED GENES, ISOFORM A"/>
    <property type="match status" value="1"/>
</dbReference>
<dbReference type="RefSeq" id="WP_109719673.1">
    <property type="nucleotide sequence ID" value="NZ_QEQK01000005.1"/>
</dbReference>
<evidence type="ECO:0000313" key="4">
    <source>
        <dbReference type="Proteomes" id="UP000251800"/>
    </source>
</evidence>
<dbReference type="Proteomes" id="UP000251800">
    <property type="component" value="Unassembled WGS sequence"/>
</dbReference>
<dbReference type="InterPro" id="IPR019595">
    <property type="entry name" value="DUF2470"/>
</dbReference>
<sequence length="243" mass="26567">MSDAALAARTLLARSTHGVLATHSVAQPGYPLGSVTPFVLDANGCPLILISSIAQHTRNVQADVRCSLTVTEPASDDVQAAGRLCLLADAEPLPAEDAAIGERYFAFFPDARSYHKAHDFAFWRLRPVRLRYIGGFGKIHWFDPATVIRPNPLSWADESRAVQHMNADHQAALRSYCRHAGLPESDADPVMAGADGEALYLRLGHRIHRLPFNTPVTNLDELRQATIAMCQATYWSPQAEACA</sequence>
<proteinExistence type="predicted"/>
<dbReference type="Pfam" id="PF10615">
    <property type="entry name" value="DUF2470"/>
    <property type="match status" value="1"/>
</dbReference>
<dbReference type="OrthoDB" id="9776211at2"/>
<dbReference type="InterPro" id="IPR055343">
    <property type="entry name" value="CREG_beta-barrel"/>
</dbReference>
<dbReference type="PANTHER" id="PTHR13343">
    <property type="entry name" value="CREG1 PROTEIN"/>
    <property type="match status" value="1"/>
</dbReference>
<dbReference type="InterPro" id="IPR012349">
    <property type="entry name" value="Split_barrel_FMN-bd"/>
</dbReference>
<evidence type="ECO:0000259" key="2">
    <source>
        <dbReference type="Pfam" id="PF13883"/>
    </source>
</evidence>
<reference evidence="3 4" key="1">
    <citation type="submission" date="2018-05" db="EMBL/GenBank/DDBJ databases">
        <title>Abyssibacter profundi OUC007T gen. nov., sp. nov, a marine bacterium isolated from seawater of the Mariana Trench.</title>
        <authorList>
            <person name="Zhou S."/>
        </authorList>
    </citation>
    <scope>NUCLEOTIDE SEQUENCE [LARGE SCALE GENOMIC DNA]</scope>
    <source>
        <strain evidence="3 4">OUC007</strain>
    </source>
</reference>
<dbReference type="SUPFAM" id="SSF50475">
    <property type="entry name" value="FMN-binding split barrel"/>
    <property type="match status" value="1"/>
</dbReference>
<dbReference type="AlphaFoldDB" id="A0A363UM17"/>
<keyword evidence="4" id="KW-1185">Reference proteome</keyword>
<dbReference type="Gene3D" id="2.30.110.10">
    <property type="entry name" value="Electron Transport, Fmn-binding Protein, Chain A"/>
    <property type="match status" value="1"/>
</dbReference>
<comment type="caution">
    <text evidence="3">The sequence shown here is derived from an EMBL/GenBank/DDBJ whole genome shotgun (WGS) entry which is preliminary data.</text>
</comment>
<feature type="domain" description="CREG-like beta-barrel" evidence="2">
    <location>
        <begin position="2"/>
        <end position="143"/>
    </location>
</feature>
<gene>
    <name evidence="3" type="ORF">DEH80_06500</name>
</gene>
<dbReference type="EMBL" id="QEQK01000005">
    <property type="protein sequence ID" value="PWN56478.1"/>
    <property type="molecule type" value="Genomic_DNA"/>
</dbReference>
<dbReference type="GO" id="GO:0005737">
    <property type="term" value="C:cytoplasm"/>
    <property type="evidence" value="ECO:0007669"/>
    <property type="project" value="UniProtKB-ARBA"/>
</dbReference>
<organism evidence="3 4">
    <name type="scientific">Abyssibacter profundi</name>
    <dbReference type="NCBI Taxonomy" id="2182787"/>
    <lineage>
        <taxon>Bacteria</taxon>
        <taxon>Pseudomonadati</taxon>
        <taxon>Pseudomonadota</taxon>
        <taxon>Gammaproteobacteria</taxon>
        <taxon>Chromatiales</taxon>
        <taxon>Oceanococcaceae</taxon>
        <taxon>Abyssibacter</taxon>
    </lineage>
</organism>
<dbReference type="InterPro" id="IPR037119">
    <property type="entry name" value="Haem_oxidase_HugZ-like_sf"/>
</dbReference>